<gene>
    <name evidence="3" type="ORF">Tci_048522</name>
</gene>
<accession>A0A6L2MW83</accession>
<protein>
    <submittedName>
        <fullName evidence="3">Retrovirus-related Pol polyprotein from transposon TNT 1-94</fullName>
    </submittedName>
</protein>
<comment type="caution">
    <text evidence="3">The sequence shown here is derived from an EMBL/GenBank/DDBJ whole genome shotgun (WGS) entry which is preliminary data.</text>
</comment>
<feature type="domain" description="GAG-pre-integrase" evidence="2">
    <location>
        <begin position="73"/>
        <end position="143"/>
    </location>
</feature>
<reference evidence="3" key="1">
    <citation type="journal article" date="2019" name="Sci. Rep.">
        <title>Draft genome of Tanacetum cinerariifolium, the natural source of mosquito coil.</title>
        <authorList>
            <person name="Yamashiro T."/>
            <person name="Shiraishi A."/>
            <person name="Satake H."/>
            <person name="Nakayama K."/>
        </authorList>
    </citation>
    <scope>NUCLEOTIDE SEQUENCE</scope>
</reference>
<evidence type="ECO:0000313" key="3">
    <source>
        <dbReference type="EMBL" id="GEU76544.1"/>
    </source>
</evidence>
<dbReference type="AlphaFoldDB" id="A0A6L2MW83"/>
<dbReference type="InterPro" id="IPR013103">
    <property type="entry name" value="RVT_2"/>
</dbReference>
<proteinExistence type="predicted"/>
<dbReference type="InterPro" id="IPR025724">
    <property type="entry name" value="GAG-pre-integrase_dom"/>
</dbReference>
<dbReference type="Pfam" id="PF13976">
    <property type="entry name" value="gag_pre-integrs"/>
    <property type="match status" value="1"/>
</dbReference>
<organism evidence="3">
    <name type="scientific">Tanacetum cinerariifolium</name>
    <name type="common">Dalmatian daisy</name>
    <name type="synonym">Chrysanthemum cinerariifolium</name>
    <dbReference type="NCBI Taxonomy" id="118510"/>
    <lineage>
        <taxon>Eukaryota</taxon>
        <taxon>Viridiplantae</taxon>
        <taxon>Streptophyta</taxon>
        <taxon>Embryophyta</taxon>
        <taxon>Tracheophyta</taxon>
        <taxon>Spermatophyta</taxon>
        <taxon>Magnoliopsida</taxon>
        <taxon>eudicotyledons</taxon>
        <taxon>Gunneridae</taxon>
        <taxon>Pentapetalae</taxon>
        <taxon>asterids</taxon>
        <taxon>campanulids</taxon>
        <taxon>Asterales</taxon>
        <taxon>Asteraceae</taxon>
        <taxon>Asteroideae</taxon>
        <taxon>Anthemideae</taxon>
        <taxon>Anthemidinae</taxon>
        <taxon>Tanacetum</taxon>
    </lineage>
</organism>
<sequence>MRSTLSNTPLQLIEIILFISDSGFSKHMMRNLKLLSNFVKKFLDLEVAFQKSTCYIRDLKGNDLLTGSYGTDLYSITLQDTSTPNPICLMAKASLSQAWLWRRLLSHINFNTINLILMYDIVTGLPKLKFVKDHLCSFCELWKAKRKSFKTKTTPSSKRLLQTLHMDLCVPMRVESFNDSLNLGPQCQENVPQAVGTVTTSNELDLLFSLMFDELLNGTTLVMSKSSAVTVAYAHDKHQHNTTPSTLTTIATYTPPLNIQTTPETTYHPLELVIRNPSQSIRTRRQLETDGEMCMFALTKEFHQFKRLDVWELVDRPLYKNLINIKWLWKNKHDEENIVICNKARLVAKGYRQQEGIDFKESFALVARLKAVRLFIAYAAPKSFPIYQMDVKTAFLNGPLKEDMYVNQPDGFVDPHHPDKVYRLKNTLQERGYLDLRKSTYGGIQFLVDDKLVSRPSKKQDCTLMSSAEADYVSLSA</sequence>
<evidence type="ECO:0000259" key="1">
    <source>
        <dbReference type="Pfam" id="PF07727"/>
    </source>
</evidence>
<dbReference type="EMBL" id="BKCJ010007301">
    <property type="protein sequence ID" value="GEU76544.1"/>
    <property type="molecule type" value="Genomic_DNA"/>
</dbReference>
<evidence type="ECO:0000259" key="2">
    <source>
        <dbReference type="Pfam" id="PF13976"/>
    </source>
</evidence>
<dbReference type="Pfam" id="PF07727">
    <property type="entry name" value="RVT_2"/>
    <property type="match status" value="1"/>
</dbReference>
<name>A0A6L2MW83_TANCI</name>
<feature type="domain" description="Reverse transcriptase Ty1/copia-type" evidence="1">
    <location>
        <begin position="309"/>
        <end position="428"/>
    </location>
</feature>